<evidence type="ECO:0000313" key="3">
    <source>
        <dbReference type="Proteomes" id="UP000603865"/>
    </source>
</evidence>
<name>A0A918CNP0_9DEIO</name>
<dbReference type="EMBL" id="BMQL01000050">
    <property type="protein sequence ID" value="GGR30635.1"/>
    <property type="molecule type" value="Genomic_DNA"/>
</dbReference>
<dbReference type="AlphaFoldDB" id="A0A918CNP0"/>
<keyword evidence="3" id="KW-1185">Reference proteome</keyword>
<evidence type="ECO:0000256" key="1">
    <source>
        <dbReference type="SAM" id="MobiDB-lite"/>
    </source>
</evidence>
<protein>
    <submittedName>
        <fullName evidence="2">Uncharacterized protein</fullName>
    </submittedName>
</protein>
<reference evidence="2" key="2">
    <citation type="submission" date="2020-09" db="EMBL/GenBank/DDBJ databases">
        <authorList>
            <person name="Sun Q."/>
            <person name="Ohkuma M."/>
        </authorList>
    </citation>
    <scope>NUCLEOTIDE SEQUENCE</scope>
    <source>
        <strain evidence="2">JCM 31311</strain>
    </source>
</reference>
<proteinExistence type="predicted"/>
<organism evidence="2 3">
    <name type="scientific">Deinococcus ruber</name>
    <dbReference type="NCBI Taxonomy" id="1848197"/>
    <lineage>
        <taxon>Bacteria</taxon>
        <taxon>Thermotogati</taxon>
        <taxon>Deinococcota</taxon>
        <taxon>Deinococci</taxon>
        <taxon>Deinococcales</taxon>
        <taxon>Deinococcaceae</taxon>
        <taxon>Deinococcus</taxon>
    </lineage>
</organism>
<feature type="region of interest" description="Disordered" evidence="1">
    <location>
        <begin position="1"/>
        <end position="24"/>
    </location>
</feature>
<comment type="caution">
    <text evidence="2">The sequence shown here is derived from an EMBL/GenBank/DDBJ whole genome shotgun (WGS) entry which is preliminary data.</text>
</comment>
<gene>
    <name evidence="2" type="ORF">GCM10008957_46720</name>
</gene>
<feature type="region of interest" description="Disordered" evidence="1">
    <location>
        <begin position="104"/>
        <end position="132"/>
    </location>
</feature>
<dbReference type="Proteomes" id="UP000603865">
    <property type="component" value="Unassembled WGS sequence"/>
</dbReference>
<evidence type="ECO:0000313" key="2">
    <source>
        <dbReference type="EMBL" id="GGR30635.1"/>
    </source>
</evidence>
<reference evidence="2" key="1">
    <citation type="journal article" date="2014" name="Int. J. Syst. Evol. Microbiol.">
        <title>Complete genome sequence of Corynebacterium casei LMG S-19264T (=DSM 44701T), isolated from a smear-ripened cheese.</title>
        <authorList>
            <consortium name="US DOE Joint Genome Institute (JGI-PGF)"/>
            <person name="Walter F."/>
            <person name="Albersmeier A."/>
            <person name="Kalinowski J."/>
            <person name="Ruckert C."/>
        </authorList>
    </citation>
    <scope>NUCLEOTIDE SEQUENCE</scope>
    <source>
        <strain evidence="2">JCM 31311</strain>
    </source>
</reference>
<sequence length="166" mass="17866">MLEGKDAITEKVQPLGEEVAEQEEGGDLEAALWQGDVREPVQQQEEGCEPAGEVEETNCWTDQKGMTHATVFREGCVGFPDGFEFPPASPSIVELKIEVWGDEQGAEEQAHPEADGGEGMIEDQETATDKRRAGEVDSGVLVAVHAGSVACLEVAWFSLLGCDQGY</sequence>
<accession>A0A918CNP0</accession>